<organism evidence="3 4">
    <name type="scientific">Kitasatospora herbaricolor</name>
    <dbReference type="NCBI Taxonomy" id="68217"/>
    <lineage>
        <taxon>Bacteria</taxon>
        <taxon>Bacillati</taxon>
        <taxon>Actinomycetota</taxon>
        <taxon>Actinomycetes</taxon>
        <taxon>Kitasatosporales</taxon>
        <taxon>Streptomycetaceae</taxon>
        <taxon>Kitasatospora</taxon>
    </lineage>
</organism>
<evidence type="ECO:0000256" key="2">
    <source>
        <dbReference type="SAM" id="Phobius"/>
    </source>
</evidence>
<reference evidence="3 4" key="1">
    <citation type="submission" date="2022-10" db="EMBL/GenBank/DDBJ databases">
        <title>The complete genomes of actinobacterial strains from the NBC collection.</title>
        <authorList>
            <person name="Joergensen T.S."/>
            <person name="Alvarez Arevalo M."/>
            <person name="Sterndorff E.B."/>
            <person name="Faurdal D."/>
            <person name="Vuksanovic O."/>
            <person name="Mourched A.-S."/>
            <person name="Charusanti P."/>
            <person name="Shaw S."/>
            <person name="Blin K."/>
            <person name="Weber T."/>
        </authorList>
    </citation>
    <scope>NUCLEOTIDE SEQUENCE [LARGE SCALE GENOMIC DNA]</scope>
    <source>
        <strain evidence="3 4">NBC_01247</strain>
    </source>
</reference>
<feature type="region of interest" description="Disordered" evidence="1">
    <location>
        <begin position="1"/>
        <end position="26"/>
    </location>
</feature>
<evidence type="ECO:0000313" key="4">
    <source>
        <dbReference type="Proteomes" id="UP001432014"/>
    </source>
</evidence>
<feature type="transmembrane region" description="Helical" evidence="2">
    <location>
        <begin position="35"/>
        <end position="56"/>
    </location>
</feature>
<dbReference type="RefSeq" id="WP_329495601.1">
    <property type="nucleotide sequence ID" value="NZ_CP108460.1"/>
</dbReference>
<sequence length="168" mass="17818">MSSSMGAGPGPDVSEPAAEAQERTRGGLTGSQHRWIYLGSIVVLVAMLVIGLLSFTQVHATNEAYRKASQLSDSLQAAGYPVPSQDQIVRTLGTDGGAVCSDPADALVQAQWKYGMSNGAAGPGQRPVLSDRQVVQGEAIVLSVYCPDKLADIQDRIDDFDLRDTVRD</sequence>
<name>A0ABZ1WBN5_9ACTN</name>
<keyword evidence="4" id="KW-1185">Reference proteome</keyword>
<protein>
    <recommendedName>
        <fullName evidence="5">DUF732 domain-containing protein</fullName>
    </recommendedName>
</protein>
<keyword evidence="2" id="KW-1133">Transmembrane helix</keyword>
<dbReference type="Proteomes" id="UP001432014">
    <property type="component" value="Chromosome"/>
</dbReference>
<keyword evidence="2" id="KW-0812">Transmembrane</keyword>
<evidence type="ECO:0000256" key="1">
    <source>
        <dbReference type="SAM" id="MobiDB-lite"/>
    </source>
</evidence>
<keyword evidence="2" id="KW-0472">Membrane</keyword>
<dbReference type="EMBL" id="CP108482">
    <property type="protein sequence ID" value="WUS58280.1"/>
    <property type="molecule type" value="Genomic_DNA"/>
</dbReference>
<evidence type="ECO:0000313" key="3">
    <source>
        <dbReference type="EMBL" id="WUS58280.1"/>
    </source>
</evidence>
<proteinExistence type="predicted"/>
<accession>A0ABZ1WBN5</accession>
<gene>
    <name evidence="3" type="ORF">OG469_23850</name>
</gene>
<evidence type="ECO:0008006" key="5">
    <source>
        <dbReference type="Google" id="ProtNLM"/>
    </source>
</evidence>